<dbReference type="AlphaFoldDB" id="A0A6B0R7I0"/>
<keyword evidence="1" id="KW-0732">Signal</keyword>
<feature type="chain" id="PRO_5025524296" evidence="1">
    <location>
        <begin position="28"/>
        <end position="67"/>
    </location>
</feature>
<feature type="signal peptide" evidence="1">
    <location>
        <begin position="1"/>
        <end position="27"/>
    </location>
</feature>
<dbReference type="EMBL" id="VBQZ03000030">
    <property type="protein sequence ID" value="MXQ86139.1"/>
    <property type="molecule type" value="Genomic_DNA"/>
</dbReference>
<organism evidence="2 3">
    <name type="scientific">Bos mutus</name>
    <name type="common">wild yak</name>
    <dbReference type="NCBI Taxonomy" id="72004"/>
    <lineage>
        <taxon>Eukaryota</taxon>
        <taxon>Metazoa</taxon>
        <taxon>Chordata</taxon>
        <taxon>Craniata</taxon>
        <taxon>Vertebrata</taxon>
        <taxon>Euteleostomi</taxon>
        <taxon>Mammalia</taxon>
        <taxon>Eutheria</taxon>
        <taxon>Laurasiatheria</taxon>
        <taxon>Artiodactyla</taxon>
        <taxon>Ruminantia</taxon>
        <taxon>Pecora</taxon>
        <taxon>Bovidae</taxon>
        <taxon>Bovinae</taxon>
        <taxon>Bos</taxon>
    </lineage>
</organism>
<evidence type="ECO:0000313" key="3">
    <source>
        <dbReference type="Proteomes" id="UP000322234"/>
    </source>
</evidence>
<reference evidence="2" key="1">
    <citation type="submission" date="2019-10" db="EMBL/GenBank/DDBJ databases">
        <title>The sequence and de novo assembly of the wild yak genome.</title>
        <authorList>
            <person name="Liu Y."/>
        </authorList>
    </citation>
    <scope>NUCLEOTIDE SEQUENCE [LARGE SCALE GENOMIC DNA]</scope>
    <source>
        <strain evidence="2">WY2019</strain>
    </source>
</reference>
<evidence type="ECO:0000256" key="1">
    <source>
        <dbReference type="SAM" id="SignalP"/>
    </source>
</evidence>
<keyword evidence="3" id="KW-1185">Reference proteome</keyword>
<name>A0A6B0R7I0_9CETA</name>
<dbReference type="Proteomes" id="UP000322234">
    <property type="component" value="Unassembled WGS sequence"/>
</dbReference>
<proteinExistence type="predicted"/>
<accession>A0A6B0R7I0</accession>
<comment type="caution">
    <text evidence="2">The sequence shown here is derived from an EMBL/GenBank/DDBJ whole genome shotgun (WGS) entry which is preliminary data.</text>
</comment>
<evidence type="ECO:0000313" key="2">
    <source>
        <dbReference type="EMBL" id="MXQ86139.1"/>
    </source>
</evidence>
<gene>
    <name evidence="2" type="ORF">E5288_WYG002077</name>
</gene>
<protein>
    <submittedName>
        <fullName evidence="2">Uncharacterized protein</fullName>
    </submittedName>
</protein>
<sequence length="67" mass="7437">MRSPRCARLLLLLLLPPLLLTPPAGDAAVITGLLNSKQGLYDMKCARNWKSEKMKWKTSSILLSISI</sequence>